<evidence type="ECO:0000313" key="1">
    <source>
        <dbReference type="EMBL" id="EPR11834.1"/>
    </source>
</evidence>
<accession>U4R101</accession>
<evidence type="ECO:0000313" key="2">
    <source>
        <dbReference type="Proteomes" id="UP000016860"/>
    </source>
</evidence>
<organism evidence="1 2">
    <name type="scientific">Ruminiclostridium papyrosolvens C7</name>
    <dbReference type="NCBI Taxonomy" id="1330534"/>
    <lineage>
        <taxon>Bacteria</taxon>
        <taxon>Bacillati</taxon>
        <taxon>Bacillota</taxon>
        <taxon>Clostridia</taxon>
        <taxon>Eubacteriales</taxon>
        <taxon>Oscillospiraceae</taxon>
        <taxon>Ruminiclostridium</taxon>
    </lineage>
</organism>
<dbReference type="Proteomes" id="UP000016860">
    <property type="component" value="Unassembled WGS sequence"/>
</dbReference>
<dbReference type="OrthoDB" id="1633927at2"/>
<evidence type="ECO:0008006" key="3">
    <source>
        <dbReference type="Google" id="ProtNLM"/>
    </source>
</evidence>
<dbReference type="InterPro" id="IPR021328">
    <property type="entry name" value="CotB-like"/>
</dbReference>
<dbReference type="AlphaFoldDB" id="U4R101"/>
<sequence length="310" mass="35498">MTEMEYVTHSIETNLFFLRIIKEHLIFTIAALMPRDQGMVPELEKTINNLEELLKETVMMANGVVPTQNLMFGDIVTPYTLRAETATQFYTGIKINTNITQMEISLLNGIRPVSKTIPPKAVSMMNQRIMALLNKIIQTNKMVLTNVLSCKMFTTIYPLMLEHVTREAEHYLQHLQRLESSHNLMETPRDVAGMEAFWDNIMSEHGKFIRGLLDPSEETLIQQANNFAEIFTELTNQAKVAINQLELLPQVTRRSFEATVNIKNFKEQGTEGLLDCKIRAIILPLLSDHVLREANHFLKELKMVEGMGLH</sequence>
<dbReference type="SUPFAM" id="SSF158430">
    <property type="entry name" value="Bacillus cereus metalloprotein-like"/>
    <property type="match status" value="2"/>
</dbReference>
<reference evidence="1 2" key="1">
    <citation type="journal article" date="2013" name="Genome Announc.">
        <title>Draft Genome Sequence of the Cellulolytic Bacterium Clostridium papyrosolvens C7 (ATCC 700395).</title>
        <authorList>
            <person name="Zepeda V."/>
            <person name="Dassa B."/>
            <person name="Borovok I."/>
            <person name="Lamed R."/>
            <person name="Bayer E.A."/>
            <person name="Cate J.H."/>
        </authorList>
    </citation>
    <scope>NUCLEOTIDE SEQUENCE [LARGE SCALE GENOMIC DNA]</scope>
    <source>
        <strain evidence="1 2">C7</strain>
    </source>
</reference>
<dbReference type="Gene3D" id="1.20.1260.120">
    <property type="entry name" value="Protein of unknown function DUF2935"/>
    <property type="match status" value="1"/>
</dbReference>
<dbReference type="PATRIC" id="fig|1330534.3.peg.2124"/>
<comment type="caution">
    <text evidence="1">The sequence shown here is derived from an EMBL/GenBank/DDBJ whole genome shotgun (WGS) entry which is preliminary data.</text>
</comment>
<protein>
    <recommendedName>
        <fullName evidence="3">DUF2935 domain-containing protein</fullName>
    </recommendedName>
</protein>
<gene>
    <name evidence="1" type="ORF">L323_10640</name>
</gene>
<dbReference type="Pfam" id="PF11155">
    <property type="entry name" value="DUF2935"/>
    <property type="match status" value="2"/>
</dbReference>
<dbReference type="RefSeq" id="WP_020815645.1">
    <property type="nucleotide sequence ID" value="NZ_ATAY01000033.1"/>
</dbReference>
<dbReference type="STRING" id="1330534.L323_10640"/>
<dbReference type="EMBL" id="ATAY01000033">
    <property type="protein sequence ID" value="EPR11834.1"/>
    <property type="molecule type" value="Genomic_DNA"/>
</dbReference>
<name>U4R101_9FIRM</name>
<proteinExistence type="predicted"/>